<feature type="non-terminal residue" evidence="2">
    <location>
        <position position="67"/>
    </location>
</feature>
<dbReference type="EMBL" id="HAEC01013846">
    <property type="protein sequence ID" value="SBQ82063.1"/>
    <property type="molecule type" value="Transcribed_RNA"/>
</dbReference>
<evidence type="ECO:0000256" key="1">
    <source>
        <dbReference type="SAM" id="MobiDB-lite"/>
    </source>
</evidence>
<protein>
    <submittedName>
        <fullName evidence="2">Uncharacterized protein</fullName>
    </submittedName>
</protein>
<sequence>PGGAGGPAETAEAEAEGSERERRSPAELETSLRRTRLPRELRGAALERIFEFGQSRRVGSLVNANLI</sequence>
<name>A0A1A8HF09_9TELE</name>
<reference evidence="2" key="2">
    <citation type="submission" date="2016-06" db="EMBL/GenBank/DDBJ databases">
        <title>The genome of a short-lived fish provides insights into sex chromosome evolution and the genetic control of aging.</title>
        <authorList>
            <person name="Reichwald K."/>
            <person name="Felder M."/>
            <person name="Petzold A."/>
            <person name="Koch P."/>
            <person name="Groth M."/>
            <person name="Platzer M."/>
        </authorList>
    </citation>
    <scope>NUCLEOTIDE SEQUENCE</scope>
    <source>
        <tissue evidence="2">Brain</tissue>
    </source>
</reference>
<proteinExistence type="predicted"/>
<gene>
    <name evidence="2" type="primary">Nfu_g_1_016468</name>
</gene>
<organism evidence="2">
    <name type="scientific">Nothobranchius korthausae</name>
    <dbReference type="NCBI Taxonomy" id="1143690"/>
    <lineage>
        <taxon>Eukaryota</taxon>
        <taxon>Metazoa</taxon>
        <taxon>Chordata</taxon>
        <taxon>Craniata</taxon>
        <taxon>Vertebrata</taxon>
        <taxon>Euteleostomi</taxon>
        <taxon>Actinopterygii</taxon>
        <taxon>Neopterygii</taxon>
        <taxon>Teleostei</taxon>
        <taxon>Neoteleostei</taxon>
        <taxon>Acanthomorphata</taxon>
        <taxon>Ovalentaria</taxon>
        <taxon>Atherinomorphae</taxon>
        <taxon>Cyprinodontiformes</taxon>
        <taxon>Nothobranchiidae</taxon>
        <taxon>Nothobranchius</taxon>
    </lineage>
</organism>
<dbReference type="AlphaFoldDB" id="A0A1A8HF09"/>
<feature type="non-terminal residue" evidence="2">
    <location>
        <position position="1"/>
    </location>
</feature>
<accession>A0A1A8HF09</accession>
<reference evidence="2" key="1">
    <citation type="submission" date="2016-05" db="EMBL/GenBank/DDBJ databases">
        <authorList>
            <person name="Lavstsen T."/>
            <person name="Jespersen J.S."/>
        </authorList>
    </citation>
    <scope>NUCLEOTIDE SEQUENCE</scope>
    <source>
        <tissue evidence="2">Brain</tissue>
    </source>
</reference>
<evidence type="ECO:0000313" key="2">
    <source>
        <dbReference type="EMBL" id="SBQ82063.1"/>
    </source>
</evidence>
<feature type="region of interest" description="Disordered" evidence="1">
    <location>
        <begin position="1"/>
        <end position="35"/>
    </location>
</feature>
<feature type="compositionally biased region" description="Basic and acidic residues" evidence="1">
    <location>
        <begin position="17"/>
        <end position="35"/>
    </location>
</feature>